<dbReference type="Pfam" id="PF23942">
    <property type="entry name" value="DUF7277"/>
    <property type="match status" value="1"/>
</dbReference>
<dbReference type="VEuPathDB" id="FungiDB:FUN_017703"/>
<dbReference type="InterPro" id="IPR055699">
    <property type="entry name" value="DUF7275"/>
</dbReference>
<organism evidence="4 5">
    <name type="scientific">Rhizophagus irregularis</name>
    <dbReference type="NCBI Taxonomy" id="588596"/>
    <lineage>
        <taxon>Eukaryota</taxon>
        <taxon>Fungi</taxon>
        <taxon>Fungi incertae sedis</taxon>
        <taxon>Mucoromycota</taxon>
        <taxon>Glomeromycotina</taxon>
        <taxon>Glomeromycetes</taxon>
        <taxon>Glomerales</taxon>
        <taxon>Glomeraceae</taxon>
        <taxon>Rhizophagus</taxon>
    </lineage>
</organism>
<dbReference type="VEuPathDB" id="FungiDB:RhiirA1_464645"/>
<dbReference type="InterPro" id="IPR055700">
    <property type="entry name" value="DUF7276"/>
</dbReference>
<feature type="domain" description="DUF7276" evidence="2">
    <location>
        <begin position="420"/>
        <end position="630"/>
    </location>
</feature>
<evidence type="ECO:0000259" key="2">
    <source>
        <dbReference type="Pfam" id="PF23941"/>
    </source>
</evidence>
<feature type="domain" description="DUF7275" evidence="1">
    <location>
        <begin position="204"/>
        <end position="405"/>
    </location>
</feature>
<dbReference type="Proteomes" id="UP000232722">
    <property type="component" value="Unassembled WGS sequence"/>
</dbReference>
<gene>
    <name evidence="4" type="ORF">RhiirA5_421230</name>
</gene>
<evidence type="ECO:0000313" key="5">
    <source>
        <dbReference type="Proteomes" id="UP000232722"/>
    </source>
</evidence>
<protein>
    <submittedName>
        <fullName evidence="4">Uncharacterized protein</fullName>
    </submittedName>
</protein>
<dbReference type="InterPro" id="IPR055701">
    <property type="entry name" value="DUF7277"/>
</dbReference>
<evidence type="ECO:0000259" key="1">
    <source>
        <dbReference type="Pfam" id="PF23940"/>
    </source>
</evidence>
<proteinExistence type="predicted"/>
<reference evidence="4 5" key="2">
    <citation type="submission" date="2017-09" db="EMBL/GenBank/DDBJ databases">
        <title>Extensive intraspecific genome diversity in a model arbuscular mycorrhizal fungus.</title>
        <authorList>
            <person name="Chen E.C."/>
            <person name="Morin E."/>
            <person name="Beaudet D."/>
            <person name="Noel J."/>
            <person name="Ndikumana S."/>
            <person name="Charron P."/>
            <person name="St-Onge C."/>
            <person name="Giorgi J."/>
            <person name="Grigoriev I.V."/>
            <person name="Roux C."/>
            <person name="Martin F.M."/>
            <person name="Corradi N."/>
        </authorList>
    </citation>
    <scope>NUCLEOTIDE SEQUENCE [LARGE SCALE GENOMIC DNA]</scope>
    <source>
        <strain evidence="4 5">A5</strain>
    </source>
</reference>
<feature type="domain" description="DUF7277" evidence="3">
    <location>
        <begin position="36"/>
        <end position="180"/>
    </location>
</feature>
<dbReference type="AlphaFoldDB" id="A0A2N0PEC2"/>
<dbReference type="VEuPathDB" id="FungiDB:RhiirFUN_023048"/>
<reference evidence="4 5" key="1">
    <citation type="submission" date="2016-04" db="EMBL/GenBank/DDBJ databases">
        <title>Genome analyses suggest a sexual origin of heterokaryosis in a supposedly ancient asexual fungus.</title>
        <authorList>
            <person name="Ropars J."/>
            <person name="Sedzielewska K."/>
            <person name="Noel J."/>
            <person name="Charron P."/>
            <person name="Farinelli L."/>
            <person name="Marton T."/>
            <person name="Kruger M."/>
            <person name="Pelin A."/>
            <person name="Brachmann A."/>
            <person name="Corradi N."/>
        </authorList>
    </citation>
    <scope>NUCLEOTIDE SEQUENCE [LARGE SCALE GENOMIC DNA]</scope>
    <source>
        <strain evidence="4 5">A5</strain>
    </source>
</reference>
<name>A0A2N0PEC2_9GLOM</name>
<comment type="caution">
    <text evidence="4">The sequence shown here is derived from an EMBL/GenBank/DDBJ whole genome shotgun (WGS) entry which is preliminary data.</text>
</comment>
<evidence type="ECO:0000259" key="3">
    <source>
        <dbReference type="Pfam" id="PF23942"/>
    </source>
</evidence>
<dbReference type="Pfam" id="PF23941">
    <property type="entry name" value="DUF7276"/>
    <property type="match status" value="1"/>
</dbReference>
<sequence length="638" mass="73765">MTNKSYILASNDNDILHILEVINKDENDRTSLIDHPVLIGSRAAKWHIPLFRDPNDWDLIATISQSISFINIVIKSNAIFKYIKLIYYPGSGLKIVGKCIESFSFTGRNHGNPILFNIELVSDKVDFRKMNPNKKIDDLYDTDEDDDDDDDGNNNEDISIFESFEDTKPKTSSLMILELCHDIKDKIMFPLISSFLCIVAPLKILEALKSSHINYPSNFQKNITDLHTLRVSLGYNITQSFCSPQRDEPIEFMLKTRIMETEIIQKAEVDLFMTNNEEFFDHNNELSVQRRIPHNDIHELVKYGEHPIYESLKIDKSKALIEKSLFEKIDYQTKLNCVKEEAMTIALERYLIPMVSKNQETSYNLALARICTTLSKGLFCQFAIDNYPKLLNLDKDLLSIAYDIIDKYPLVEQKKQLSSMFDPETQIIFETIKPYTKEILSFDEIHFYDGRVNRTGIEITSPVDRYVSITAIVTTLYMTSEKRNNYWSASVVILPSDELEAVSNIDYESDDESGAFDDPLNIHPYYNLDGKKYIKLTSKNVFTFNSYKDRMIIRAKSADYVANKLKIPDVNGDLLFKYVLCYLNPSFESFNKIPPLGHHMDKLIAEENISNIAATQHPWYSAWIYALKNKQLKAFHRK</sequence>
<dbReference type="Pfam" id="PF23940">
    <property type="entry name" value="DUF7275"/>
    <property type="match status" value="1"/>
</dbReference>
<dbReference type="EMBL" id="LLXJ01000908">
    <property type="protein sequence ID" value="PKC05174.1"/>
    <property type="molecule type" value="Genomic_DNA"/>
</dbReference>
<evidence type="ECO:0000313" key="4">
    <source>
        <dbReference type="EMBL" id="PKC05174.1"/>
    </source>
</evidence>
<accession>A0A2N0PEC2</accession>